<organism evidence="2 3">
    <name type="scientific">Trypanosoma rangeli</name>
    <dbReference type="NCBI Taxonomy" id="5698"/>
    <lineage>
        <taxon>Eukaryota</taxon>
        <taxon>Discoba</taxon>
        <taxon>Euglenozoa</taxon>
        <taxon>Kinetoplastea</taxon>
        <taxon>Metakinetoplastina</taxon>
        <taxon>Trypanosomatida</taxon>
        <taxon>Trypanosomatidae</taxon>
        <taxon>Trypanosoma</taxon>
        <taxon>Herpetosoma</taxon>
    </lineage>
</organism>
<dbReference type="GeneID" id="40331151"/>
<dbReference type="PANTHER" id="PTHR46788">
    <property type="entry name" value="EF-HAND CALCIUM-BINDING DOMAIN-CONTAINING PROTEIN 5"/>
    <property type="match status" value="1"/>
</dbReference>
<evidence type="ECO:0000256" key="1">
    <source>
        <dbReference type="SAM" id="MobiDB-lite"/>
    </source>
</evidence>
<dbReference type="RefSeq" id="XP_029236150.1">
    <property type="nucleotide sequence ID" value="XM_029384020.1"/>
</dbReference>
<dbReference type="Gene3D" id="3.30.450.40">
    <property type="match status" value="1"/>
</dbReference>
<accession>A0A422N6K8</accession>
<name>A0A422N6K8_TRYRA</name>
<sequence length="844" mass="96629">MDKARPFEYVYRLPVTTVEELNYAEAVYDRQVLLNETWESYALRKNRPGEVEDEHVKWITRTWEDEEQARVKQQCFLDRANAQGEEQIAAREERLRLKQEKSAATVAHMMAFQEKLHADRVASRHNLYADFDLLQKKKFIGEQNVVAVEEECLRLSQEAGLVGLSESLFLHGDCHRIFCLMKLKDRLQKEEEERRRIEEERERAIEEERRREEQHQKELEEAERLRKESLEQAKMVERKRREEERRAKARSERERMKHYHTHQDVAMSEDKPQTLTAVEEVLPTAEMTSLVVEKINMPVSEQKRIVFVFPEGEDIISLIRNTSSILGAVGDTSYVMKIDKALMNSTVVCQGGCYLEDPQKDGNFHLLGKTIMEKNALSFSSGKLHGAPTGLFEQYVSSRVEYIQNSRTDDRCFLFDTSGEKRDEAVIFLPLVLTGLNYAPYVFAISRDGENSFHPAEMQEAAKVVWEVSRMMDSKLEKERKSQLCQQCVEWLSVVTGCENCYISLRDEDGDFMTYVAASPSHRFMIGKKHELVDEQGGNGISFNACKAATVQADSMVFCIDDVNDISCIPFQNQKVKRFLEGENTGSLLLGTITGNNSNGECRSLGVVFLDCVGTKRMFTESDKGVLRDTVQILAKLLLNSTNALSLGKSLKIEEEIQNLNASPILFLKSMWSHTVDNVGRITPDQLLELARYMHPPPIIPLVVQSTIIIALGKKPSSVEQWADARDKVNNDLLNKMSSFDPTDRKRRKKAFFIRAEKMLKGYEARDVLEKGSYPTSCFFSWTFAAILLRKHADMLRRKSGKEITVSSIEDAAILSADDNNLTNGEFEDYLDNDENEGETEEVQ</sequence>
<evidence type="ECO:0000313" key="2">
    <source>
        <dbReference type="EMBL" id="RNF01117.1"/>
    </source>
</evidence>
<dbReference type="Proteomes" id="UP000283634">
    <property type="component" value="Unassembled WGS sequence"/>
</dbReference>
<dbReference type="EMBL" id="MKGL01000291">
    <property type="protein sequence ID" value="RNF01117.1"/>
    <property type="molecule type" value="Genomic_DNA"/>
</dbReference>
<comment type="caution">
    <text evidence="2">The sequence shown here is derived from an EMBL/GenBank/DDBJ whole genome shotgun (WGS) entry which is preliminary data.</text>
</comment>
<protein>
    <submittedName>
        <fullName evidence="2">Uncharacterized protein</fullName>
    </submittedName>
</protein>
<reference evidence="2 3" key="1">
    <citation type="journal article" date="2018" name="BMC Genomics">
        <title>Genomic comparison of Trypanosoma conorhini and Trypanosoma rangeli to Trypanosoma cruzi strains of high and low virulence.</title>
        <authorList>
            <person name="Bradwell K.R."/>
            <person name="Koparde V.N."/>
            <person name="Matveyev A.V."/>
            <person name="Serrano M.G."/>
            <person name="Alves J.M."/>
            <person name="Parikh H."/>
            <person name="Huang B."/>
            <person name="Lee V."/>
            <person name="Espinosa-Alvarez O."/>
            <person name="Ortiz P.A."/>
            <person name="Costa-Martins A.G."/>
            <person name="Teixeira M.M."/>
            <person name="Buck G.A."/>
        </authorList>
    </citation>
    <scope>NUCLEOTIDE SEQUENCE [LARGE SCALE GENOMIC DNA]</scope>
    <source>
        <strain evidence="2 3">AM80</strain>
    </source>
</reference>
<feature type="compositionally biased region" description="Basic and acidic residues" evidence="1">
    <location>
        <begin position="190"/>
        <end position="255"/>
    </location>
</feature>
<feature type="region of interest" description="Disordered" evidence="1">
    <location>
        <begin position="190"/>
        <end position="267"/>
    </location>
</feature>
<gene>
    <name evidence="2" type="ORF">TraAM80_07218</name>
</gene>
<dbReference type="InterPro" id="IPR029016">
    <property type="entry name" value="GAF-like_dom_sf"/>
</dbReference>
<keyword evidence="3" id="KW-1185">Reference proteome</keyword>
<dbReference type="PANTHER" id="PTHR46788:SF1">
    <property type="entry name" value="EF-HAND CALCIUM-BINDING DOMAIN-CONTAINING PROTEIN 5"/>
    <property type="match status" value="1"/>
</dbReference>
<dbReference type="SUPFAM" id="SSF55781">
    <property type="entry name" value="GAF domain-like"/>
    <property type="match status" value="1"/>
</dbReference>
<dbReference type="AlphaFoldDB" id="A0A422N6K8"/>
<proteinExistence type="predicted"/>
<evidence type="ECO:0000313" key="3">
    <source>
        <dbReference type="Proteomes" id="UP000283634"/>
    </source>
</evidence>
<dbReference type="OrthoDB" id="249479at2759"/>
<dbReference type="OMA" id="KWATETW"/>